<feature type="domain" description="AB hydrolase-1" evidence="1">
    <location>
        <begin position="44"/>
        <end position="268"/>
    </location>
</feature>
<evidence type="ECO:0000313" key="3">
    <source>
        <dbReference type="Proteomes" id="UP000054926"/>
    </source>
</evidence>
<dbReference type="AlphaFoldDB" id="A0A0W0ZIQ8"/>
<dbReference type="RefSeq" id="WP_019349563.1">
    <property type="nucleotide sequence ID" value="NZ_LNYY01000019.1"/>
</dbReference>
<dbReference type="EMBL" id="LNYY01000019">
    <property type="protein sequence ID" value="KTD68951.1"/>
    <property type="molecule type" value="Genomic_DNA"/>
</dbReference>
<comment type="caution">
    <text evidence="2">The sequence shown here is derived from an EMBL/GenBank/DDBJ whole genome shotgun (WGS) entry which is preliminary data.</text>
</comment>
<dbReference type="Pfam" id="PF00561">
    <property type="entry name" value="Abhydrolase_1"/>
    <property type="match status" value="1"/>
</dbReference>
<evidence type="ECO:0000313" key="2">
    <source>
        <dbReference type="EMBL" id="KTD68951.1"/>
    </source>
</evidence>
<reference evidence="2 3" key="1">
    <citation type="submission" date="2015-11" db="EMBL/GenBank/DDBJ databases">
        <title>Genomic analysis of 38 Legionella species identifies large and diverse effector repertoires.</title>
        <authorList>
            <person name="Burstein D."/>
            <person name="Amaro F."/>
            <person name="Zusman T."/>
            <person name="Lifshitz Z."/>
            <person name="Cohen O."/>
            <person name="Gilbert J.A."/>
            <person name="Pupko T."/>
            <person name="Shuman H.A."/>
            <person name="Segal G."/>
        </authorList>
    </citation>
    <scope>NUCLEOTIDE SEQUENCE [LARGE SCALE GENOMIC DNA]</scope>
    <source>
        <strain evidence="2 3">IMVS3376</strain>
    </source>
</reference>
<keyword evidence="3" id="KW-1185">Reference proteome</keyword>
<dbReference type="PATRIC" id="fig|947033.5.peg.2235"/>
<dbReference type="PRINTS" id="PR00111">
    <property type="entry name" value="ABHYDROLASE"/>
</dbReference>
<gene>
    <name evidence="2" type="primary">mhpC_1</name>
    <name evidence="2" type="ORF">Lste_2109</name>
</gene>
<sequence>MMRKISAPILLFILSAFLNSATLATTISINNRFISYTETGHGRPLVLIHAFPTDQRLWEPQHEGLKSQFRVISLDLWGFGESSDVDGTAVTMSEYAEEVKQLLDHLQIKKAIIGGESMGGYIALAFLERYPNSIEGLVLSNTQANADSNEAKVNREKTALDVLENGSEKFVNTFMEKAVSTNASEEIKAFLSHILNKQKPKAIASALRGMALRFQTQDLLASTLLPVLIITSEQDKVISPQQSEEMLRFAKNSQLVVLANAGHLSNLEQSDQWNQAIRNAFLEKDS</sequence>
<dbReference type="STRING" id="947033.Lste_2109"/>
<dbReference type="Proteomes" id="UP000054926">
    <property type="component" value="Unassembled WGS sequence"/>
</dbReference>
<dbReference type="InterPro" id="IPR050266">
    <property type="entry name" value="AB_hydrolase_sf"/>
</dbReference>
<dbReference type="InterPro" id="IPR029058">
    <property type="entry name" value="AB_hydrolase_fold"/>
</dbReference>
<dbReference type="GeneID" id="93291417"/>
<organism evidence="2 3">
    <name type="scientific">Legionella steelei</name>
    <dbReference type="NCBI Taxonomy" id="947033"/>
    <lineage>
        <taxon>Bacteria</taxon>
        <taxon>Pseudomonadati</taxon>
        <taxon>Pseudomonadota</taxon>
        <taxon>Gammaproteobacteria</taxon>
        <taxon>Legionellales</taxon>
        <taxon>Legionellaceae</taxon>
        <taxon>Legionella</taxon>
    </lineage>
</organism>
<name>A0A0W0ZIQ8_9GAMM</name>
<dbReference type="SUPFAM" id="SSF53474">
    <property type="entry name" value="alpha/beta-Hydrolases"/>
    <property type="match status" value="1"/>
</dbReference>
<accession>A0A0W0ZIQ8</accession>
<evidence type="ECO:0000259" key="1">
    <source>
        <dbReference type="Pfam" id="PF00561"/>
    </source>
</evidence>
<proteinExistence type="predicted"/>
<dbReference type="Gene3D" id="3.40.50.1820">
    <property type="entry name" value="alpha/beta hydrolase"/>
    <property type="match status" value="1"/>
</dbReference>
<dbReference type="InterPro" id="IPR000073">
    <property type="entry name" value="AB_hydrolase_1"/>
</dbReference>
<protein>
    <submittedName>
        <fullName evidence="2">Lipolytic enzyme</fullName>
    </submittedName>
</protein>
<dbReference type="PANTHER" id="PTHR43798">
    <property type="entry name" value="MONOACYLGLYCEROL LIPASE"/>
    <property type="match status" value="1"/>
</dbReference>